<dbReference type="SMART" id="SM00345">
    <property type="entry name" value="HTH_GNTR"/>
    <property type="match status" value="1"/>
</dbReference>
<feature type="domain" description="HTH gntR-type" evidence="4">
    <location>
        <begin position="1"/>
        <end position="68"/>
    </location>
</feature>
<sequence>MARIPDVQKLLRDDIISGAIPFGSRLRIDELASRYGVSHMPVREALRALSGTGLVVLEPNRGARVRTVHMSFVVDLFDIRSAIETMLARRASERRTADHLRDLKAAEELLEARVASEDFLAVPHANNVFHGVINEAAGNPGALSMVDRNWLLVAAIWQRYGYDEGRFHGVINDHRHIIRAIERQDAGSAAVLMGAHIEKAKHDLLDRIAVDPKPDIGLQ</sequence>
<dbReference type="InterPro" id="IPR036390">
    <property type="entry name" value="WH_DNA-bd_sf"/>
</dbReference>
<reference evidence="8" key="3">
    <citation type="submission" date="2014-08" db="EMBL/GenBank/DDBJ databases">
        <authorList>
            <person name="Moulin L."/>
        </authorList>
    </citation>
    <scope>NUCLEOTIDE SEQUENCE [LARGE SCALE GENOMIC DNA]</scope>
</reference>
<keyword evidence="1" id="KW-0805">Transcription regulation</keyword>
<keyword evidence="3" id="KW-0804">Transcription</keyword>
<dbReference type="Proteomes" id="UP000046373">
    <property type="component" value="Unassembled WGS sequence"/>
</dbReference>
<dbReference type="SMART" id="SM00895">
    <property type="entry name" value="FCD"/>
    <property type="match status" value="1"/>
</dbReference>
<accession>A0A090FIF3</accession>
<dbReference type="InterPro" id="IPR008920">
    <property type="entry name" value="TF_FadR/GntR_C"/>
</dbReference>
<dbReference type="EMBL" id="CCND01000008">
    <property type="protein sequence ID" value="CDX52958.1"/>
    <property type="molecule type" value="Genomic_DNA"/>
</dbReference>
<keyword evidence="8" id="KW-1185">Reference proteome</keyword>
<dbReference type="AlphaFoldDB" id="A0A090FIF3"/>
<dbReference type="PROSITE" id="PS50949">
    <property type="entry name" value="HTH_GNTR"/>
    <property type="match status" value="1"/>
</dbReference>
<evidence type="ECO:0000259" key="4">
    <source>
        <dbReference type="PROSITE" id="PS50949"/>
    </source>
</evidence>
<dbReference type="Gene3D" id="1.20.120.530">
    <property type="entry name" value="GntR ligand-binding domain-like"/>
    <property type="match status" value="1"/>
</dbReference>
<evidence type="ECO:0000313" key="10">
    <source>
        <dbReference type="Proteomes" id="UP000182888"/>
    </source>
</evidence>
<evidence type="ECO:0000313" key="6">
    <source>
        <dbReference type="EMBL" id="CDX43673.1"/>
    </source>
</evidence>
<evidence type="ECO:0000256" key="1">
    <source>
        <dbReference type="ARBA" id="ARBA00023015"/>
    </source>
</evidence>
<reference evidence="10" key="2">
    <citation type="submission" date="2014-08" db="EMBL/GenBank/DDBJ databases">
        <authorList>
            <person name="Edwards T."/>
        </authorList>
    </citation>
    <scope>NUCLEOTIDE SEQUENCE [LARGE SCALE GENOMIC DNA]</scope>
</reference>
<dbReference type="InterPro" id="IPR000524">
    <property type="entry name" value="Tscrpt_reg_HTH_GntR"/>
</dbReference>
<gene>
    <name evidence="7" type="ORF">MPL1032_160115</name>
    <name evidence="5" type="ORF">MPL3356_80318</name>
    <name evidence="6" type="ORF">MPLDJ20_60310</name>
</gene>
<dbReference type="SUPFAM" id="SSF48008">
    <property type="entry name" value="GntR ligand-binding domain-like"/>
    <property type="match status" value="1"/>
</dbReference>
<evidence type="ECO:0000313" key="9">
    <source>
        <dbReference type="Proteomes" id="UP000046373"/>
    </source>
</evidence>
<evidence type="ECO:0000313" key="7">
    <source>
        <dbReference type="EMBL" id="CDX52958.1"/>
    </source>
</evidence>
<evidence type="ECO:0000256" key="2">
    <source>
        <dbReference type="ARBA" id="ARBA00023125"/>
    </source>
</evidence>
<reference evidence="6 9" key="4">
    <citation type="submission" date="2014-08" db="EMBL/GenBank/DDBJ databases">
        <authorList>
            <person name="Moulin Lionel"/>
        </authorList>
    </citation>
    <scope>NUCLEOTIDE SEQUENCE [LARGE SCALE GENOMIC DNA]</scope>
</reference>
<dbReference type="EMBL" id="CCNB01000043">
    <property type="protein sequence ID" value="CDX43673.1"/>
    <property type="molecule type" value="Genomic_DNA"/>
</dbReference>
<evidence type="ECO:0000256" key="3">
    <source>
        <dbReference type="ARBA" id="ARBA00023163"/>
    </source>
</evidence>
<organism evidence="6 9">
    <name type="scientific">Mesorhizobium plurifarium</name>
    <dbReference type="NCBI Taxonomy" id="69974"/>
    <lineage>
        <taxon>Bacteria</taxon>
        <taxon>Pseudomonadati</taxon>
        <taxon>Pseudomonadota</taxon>
        <taxon>Alphaproteobacteria</taxon>
        <taxon>Hyphomicrobiales</taxon>
        <taxon>Phyllobacteriaceae</taxon>
        <taxon>Mesorhizobium</taxon>
    </lineage>
</organism>
<name>A0A090FIF3_MESPL</name>
<proteinExistence type="predicted"/>
<dbReference type="CDD" id="cd07377">
    <property type="entry name" value="WHTH_GntR"/>
    <property type="match status" value="1"/>
</dbReference>
<dbReference type="GO" id="GO:0003700">
    <property type="term" value="F:DNA-binding transcription factor activity"/>
    <property type="evidence" value="ECO:0007669"/>
    <property type="project" value="InterPro"/>
</dbReference>
<dbReference type="InterPro" id="IPR011711">
    <property type="entry name" value="GntR_C"/>
</dbReference>
<dbReference type="PANTHER" id="PTHR43537:SF49">
    <property type="entry name" value="TRANSCRIPTIONAL REGULATORY PROTEIN"/>
    <property type="match status" value="1"/>
</dbReference>
<dbReference type="PANTHER" id="PTHR43537">
    <property type="entry name" value="TRANSCRIPTIONAL REGULATOR, GNTR FAMILY"/>
    <property type="match status" value="1"/>
</dbReference>
<keyword evidence="2" id="KW-0238">DNA-binding</keyword>
<dbReference type="Proteomes" id="UP000045285">
    <property type="component" value="Unassembled WGS sequence"/>
</dbReference>
<dbReference type="Pfam" id="PF07729">
    <property type="entry name" value="FCD"/>
    <property type="match status" value="1"/>
</dbReference>
<dbReference type="InterPro" id="IPR036388">
    <property type="entry name" value="WH-like_DNA-bd_sf"/>
</dbReference>
<dbReference type="Proteomes" id="UP000182888">
    <property type="component" value="Unassembled WGS sequence"/>
</dbReference>
<dbReference type="EMBL" id="CCMZ01000075">
    <property type="protein sequence ID" value="CDX28508.1"/>
    <property type="molecule type" value="Genomic_DNA"/>
</dbReference>
<evidence type="ECO:0000313" key="5">
    <source>
        <dbReference type="EMBL" id="CDX28508.1"/>
    </source>
</evidence>
<evidence type="ECO:0000313" key="8">
    <source>
        <dbReference type="Proteomes" id="UP000045285"/>
    </source>
</evidence>
<dbReference type="SUPFAM" id="SSF46785">
    <property type="entry name" value="Winged helix' DNA-binding domain"/>
    <property type="match status" value="1"/>
</dbReference>
<reference evidence="7" key="1">
    <citation type="submission" date="2014-08" db="EMBL/GenBank/DDBJ databases">
        <title>DNA barcoding of Bradysia (Diptera: Sciaridae) for detection of the immature stages on agricultural crops.</title>
        <authorList>
            <person name="Shin S."/>
            <person name="Jung S."/>
            <person name="Heller K."/>
            <person name="Menzel F."/>
            <person name="Hong T.-K."/>
            <person name="Lee H."/>
            <person name="Lee S."/>
        </authorList>
    </citation>
    <scope>NUCLEOTIDE SEQUENCE</scope>
</reference>
<dbReference type="GO" id="GO:0003677">
    <property type="term" value="F:DNA binding"/>
    <property type="evidence" value="ECO:0007669"/>
    <property type="project" value="UniProtKB-KW"/>
</dbReference>
<dbReference type="STRING" id="69974.MPLDJ20_60310"/>
<dbReference type="Pfam" id="PF00392">
    <property type="entry name" value="GntR"/>
    <property type="match status" value="1"/>
</dbReference>
<protein>
    <submittedName>
        <fullName evidence="6">Transcriptional regulator</fullName>
    </submittedName>
</protein>
<dbReference type="Gene3D" id="1.10.10.10">
    <property type="entry name" value="Winged helix-like DNA-binding domain superfamily/Winged helix DNA-binding domain"/>
    <property type="match status" value="1"/>
</dbReference>